<reference evidence="7 8" key="1">
    <citation type="submission" date="2019-10" db="EMBL/GenBank/DDBJ databases">
        <title>Genomic analysis of Raineyella sp. CBA3103.</title>
        <authorList>
            <person name="Roh S.W."/>
        </authorList>
    </citation>
    <scope>NUCLEOTIDE SEQUENCE [LARGE SCALE GENOMIC DNA]</scope>
    <source>
        <strain evidence="7 8">CBA3103</strain>
    </source>
</reference>
<dbReference type="GO" id="GO:0005524">
    <property type="term" value="F:ATP binding"/>
    <property type="evidence" value="ECO:0007669"/>
    <property type="project" value="UniProtKB-KW"/>
</dbReference>
<dbReference type="Gene3D" id="3.40.1190.20">
    <property type="match status" value="1"/>
</dbReference>
<dbReference type="Pfam" id="PF00294">
    <property type="entry name" value="PfkB"/>
    <property type="match status" value="1"/>
</dbReference>
<evidence type="ECO:0000256" key="1">
    <source>
        <dbReference type="ARBA" id="ARBA00010688"/>
    </source>
</evidence>
<evidence type="ECO:0000256" key="4">
    <source>
        <dbReference type="ARBA" id="ARBA00022777"/>
    </source>
</evidence>
<dbReference type="RefSeq" id="WP_153572747.1">
    <property type="nucleotide sequence ID" value="NZ_CP045725.1"/>
</dbReference>
<keyword evidence="8" id="KW-1185">Reference proteome</keyword>
<dbReference type="PANTHER" id="PTHR43085:SF1">
    <property type="entry name" value="PSEUDOURIDINE KINASE-RELATED"/>
    <property type="match status" value="1"/>
</dbReference>
<dbReference type="PROSITE" id="PS00584">
    <property type="entry name" value="PFKB_KINASES_2"/>
    <property type="match status" value="1"/>
</dbReference>
<sequence length="320" mass="33505">MPPSPHQPVLCLGEALIDVVDRGGVTTEHVGGSPLNVACGCARLGHPTTLASWWADDQYGHRIDAFAMDHDVAVTPGTYGALRTSVAYARLDEEGRATYEFEVTWQVADLPSLTERSHLHTGSIAAILEPGGSQLVETVRATAGVGTVSYDPNVRPTLFGSPSRTRGRVEELVALSDVVKASDEDVAWLYPGEPVEDVLRRWAALGPGLVVVTRGAQGANAVLSGRPDTVLVEPLGVDLADTVGAGDSFTAGLISGLLDASLLGGPEAGARLREATWESVMPALHRAAVTSGLTVSHHGAYSPSRDEVERVLAADPGLRG</sequence>
<proteinExistence type="inferred from homology"/>
<comment type="similarity">
    <text evidence="1">Belongs to the carbohydrate kinase PfkB family.</text>
</comment>
<evidence type="ECO:0000259" key="6">
    <source>
        <dbReference type="Pfam" id="PF00294"/>
    </source>
</evidence>
<gene>
    <name evidence="7" type="ORF">Rai3103_11670</name>
</gene>
<keyword evidence="2" id="KW-0808">Transferase</keyword>
<dbReference type="GO" id="GO:0016301">
    <property type="term" value="F:kinase activity"/>
    <property type="evidence" value="ECO:0007669"/>
    <property type="project" value="UniProtKB-KW"/>
</dbReference>
<dbReference type="InterPro" id="IPR002173">
    <property type="entry name" value="Carboh/pur_kinase_PfkB_CS"/>
</dbReference>
<evidence type="ECO:0000256" key="2">
    <source>
        <dbReference type="ARBA" id="ARBA00022679"/>
    </source>
</evidence>
<evidence type="ECO:0000313" key="8">
    <source>
        <dbReference type="Proteomes" id="UP000386847"/>
    </source>
</evidence>
<evidence type="ECO:0000256" key="3">
    <source>
        <dbReference type="ARBA" id="ARBA00022741"/>
    </source>
</evidence>
<evidence type="ECO:0000313" key="7">
    <source>
        <dbReference type="EMBL" id="QGF24218.1"/>
    </source>
</evidence>
<dbReference type="PANTHER" id="PTHR43085">
    <property type="entry name" value="HEXOKINASE FAMILY MEMBER"/>
    <property type="match status" value="1"/>
</dbReference>
<organism evidence="7 8">
    <name type="scientific">Raineyella fluvialis</name>
    <dbReference type="NCBI Taxonomy" id="2662261"/>
    <lineage>
        <taxon>Bacteria</taxon>
        <taxon>Bacillati</taxon>
        <taxon>Actinomycetota</taxon>
        <taxon>Actinomycetes</taxon>
        <taxon>Propionibacteriales</taxon>
        <taxon>Propionibacteriaceae</taxon>
        <taxon>Raineyella</taxon>
    </lineage>
</organism>
<dbReference type="SUPFAM" id="SSF53613">
    <property type="entry name" value="Ribokinase-like"/>
    <property type="match status" value="1"/>
</dbReference>
<name>A0A5Q2FBU1_9ACTN</name>
<keyword evidence="4 7" id="KW-0418">Kinase</keyword>
<evidence type="ECO:0000256" key="5">
    <source>
        <dbReference type="ARBA" id="ARBA00022840"/>
    </source>
</evidence>
<dbReference type="AlphaFoldDB" id="A0A5Q2FBU1"/>
<dbReference type="EMBL" id="CP045725">
    <property type="protein sequence ID" value="QGF24218.1"/>
    <property type="molecule type" value="Genomic_DNA"/>
</dbReference>
<protein>
    <submittedName>
        <fullName evidence="7">Carbohydrate kinase</fullName>
    </submittedName>
</protein>
<dbReference type="InterPro" id="IPR011611">
    <property type="entry name" value="PfkB_dom"/>
</dbReference>
<feature type="domain" description="Carbohydrate kinase PfkB" evidence="6">
    <location>
        <begin position="12"/>
        <end position="304"/>
    </location>
</feature>
<dbReference type="CDD" id="cd01167">
    <property type="entry name" value="bac_FRK"/>
    <property type="match status" value="1"/>
</dbReference>
<dbReference type="Proteomes" id="UP000386847">
    <property type="component" value="Chromosome"/>
</dbReference>
<dbReference type="InterPro" id="IPR050306">
    <property type="entry name" value="PfkB_Carbo_kinase"/>
</dbReference>
<accession>A0A5Q2FBU1</accession>
<keyword evidence="5" id="KW-0067">ATP-binding</keyword>
<dbReference type="InterPro" id="IPR029056">
    <property type="entry name" value="Ribokinase-like"/>
</dbReference>
<keyword evidence="3" id="KW-0547">Nucleotide-binding</keyword>
<dbReference type="KEGG" id="rain:Rai3103_11670"/>